<keyword evidence="2" id="KW-0813">Transport</keyword>
<dbReference type="GO" id="GO:0042597">
    <property type="term" value="C:periplasmic space"/>
    <property type="evidence" value="ECO:0007669"/>
    <property type="project" value="UniProtKB-SubCell"/>
</dbReference>
<feature type="binding site" evidence="7">
    <location>
        <position position="94"/>
    </location>
    <ligand>
        <name>Cu cation</name>
        <dbReference type="ChEBI" id="CHEBI:23378"/>
    </ligand>
</feature>
<dbReference type="GO" id="GO:0009055">
    <property type="term" value="F:electron transfer activity"/>
    <property type="evidence" value="ECO:0007669"/>
    <property type="project" value="InterPro"/>
</dbReference>
<dbReference type="PRINTS" id="PR00155">
    <property type="entry name" value="AMICYANIN"/>
</dbReference>
<protein>
    <recommendedName>
        <fullName evidence="9">Blue (type 1) copper domain-containing protein</fullName>
    </recommendedName>
</protein>
<dbReference type="InterPro" id="IPR008972">
    <property type="entry name" value="Cupredoxin"/>
</dbReference>
<evidence type="ECO:0000256" key="4">
    <source>
        <dbReference type="ARBA" id="ARBA00022764"/>
    </source>
</evidence>
<evidence type="ECO:0000313" key="10">
    <source>
        <dbReference type="EMBL" id="RXJ74780.1"/>
    </source>
</evidence>
<gene>
    <name evidence="10" type="ORF">CS022_00710</name>
</gene>
<comment type="caution">
    <text evidence="10">The sequence shown here is derived from an EMBL/GenBank/DDBJ whole genome shotgun (WGS) entry which is preliminary data.</text>
</comment>
<keyword evidence="3 7" id="KW-0479">Metal-binding</keyword>
<dbReference type="GO" id="GO:0005507">
    <property type="term" value="F:copper ion binding"/>
    <property type="evidence" value="ECO:0007669"/>
    <property type="project" value="InterPro"/>
</dbReference>
<evidence type="ECO:0000256" key="2">
    <source>
        <dbReference type="ARBA" id="ARBA00022448"/>
    </source>
</evidence>
<keyword evidence="8" id="KW-0732">Signal</keyword>
<feature type="signal peptide" evidence="8">
    <location>
        <begin position="1"/>
        <end position="18"/>
    </location>
</feature>
<evidence type="ECO:0000256" key="7">
    <source>
        <dbReference type="PIRSR" id="PIRSR602386-1"/>
    </source>
</evidence>
<sequence length="118" mass="12981">MKQLILALCLFIPSVLSAAEHEVKMLNGGAEGAMVFSPAYLKISAGDTVNFVPTDIGHNAESTFTPTGSVTWKGELNKPVSVTFDKEGVYAYQCMRSWRWWVSFKSGKRVTKTSLCLT</sequence>
<keyword evidence="4" id="KW-0574">Periplasm</keyword>
<dbReference type="SUPFAM" id="SSF49503">
    <property type="entry name" value="Cupredoxins"/>
    <property type="match status" value="1"/>
</dbReference>
<keyword evidence="5" id="KW-0249">Electron transport</keyword>
<evidence type="ECO:0000256" key="8">
    <source>
        <dbReference type="SAM" id="SignalP"/>
    </source>
</evidence>
<feature type="binding site" evidence="7">
    <location>
        <position position="58"/>
    </location>
    <ligand>
        <name>Cu cation</name>
        <dbReference type="ChEBI" id="CHEBI:23378"/>
    </ligand>
</feature>
<evidence type="ECO:0000256" key="5">
    <source>
        <dbReference type="ARBA" id="ARBA00022982"/>
    </source>
</evidence>
<keyword evidence="6 7" id="KW-0186">Copper</keyword>
<feature type="domain" description="Blue (type 1) copper" evidence="9">
    <location>
        <begin position="24"/>
        <end position="94"/>
    </location>
</feature>
<evidence type="ECO:0000259" key="9">
    <source>
        <dbReference type="Pfam" id="PF00127"/>
    </source>
</evidence>
<accession>A0A4Q0YU54</accession>
<dbReference type="Pfam" id="PF00127">
    <property type="entry name" value="Copper-bind"/>
    <property type="match status" value="1"/>
</dbReference>
<reference evidence="10 11" key="1">
    <citation type="submission" date="2017-10" db="EMBL/GenBank/DDBJ databases">
        <title>Nyctiphanis sp. nov., isolated from the stomach of the euphausiid Nyctiphanes simplex (Hansen, 1911) in the Gulf of California.</title>
        <authorList>
            <person name="Gomez-Gil B."/>
            <person name="Aguilar-Mendez M."/>
            <person name="Lopez-Cortes A."/>
            <person name="Gomez-Gutierrez J."/>
            <person name="Roque A."/>
            <person name="Lang E."/>
            <person name="Gonzalez-Castillo A."/>
        </authorList>
    </citation>
    <scope>NUCLEOTIDE SEQUENCE [LARGE SCALE GENOMIC DNA]</scope>
    <source>
        <strain evidence="10 11">CAIM 600</strain>
    </source>
</reference>
<dbReference type="RefSeq" id="WP_201746173.1">
    <property type="nucleotide sequence ID" value="NZ_PEIB01000001.1"/>
</dbReference>
<feature type="chain" id="PRO_5020970398" description="Blue (type 1) copper domain-containing protein" evidence="8">
    <location>
        <begin position="19"/>
        <end position="118"/>
    </location>
</feature>
<organism evidence="10 11">
    <name type="scientific">Veronia nyctiphanis</name>
    <dbReference type="NCBI Taxonomy" id="1278244"/>
    <lineage>
        <taxon>Bacteria</taxon>
        <taxon>Pseudomonadati</taxon>
        <taxon>Pseudomonadota</taxon>
        <taxon>Gammaproteobacteria</taxon>
        <taxon>Vibrionales</taxon>
        <taxon>Vibrionaceae</taxon>
        <taxon>Veronia</taxon>
    </lineage>
</organism>
<dbReference type="AlphaFoldDB" id="A0A4Q0YU54"/>
<dbReference type="Proteomes" id="UP000290287">
    <property type="component" value="Unassembled WGS sequence"/>
</dbReference>
<dbReference type="InterPro" id="IPR000923">
    <property type="entry name" value="BlueCu_1"/>
</dbReference>
<comment type="cofactor">
    <cofactor evidence="7">
        <name>Cu cation</name>
        <dbReference type="ChEBI" id="CHEBI:23378"/>
    </cofactor>
    <text evidence="7">Binds 1 copper ion per subunit.</text>
</comment>
<dbReference type="Gene3D" id="2.60.40.420">
    <property type="entry name" value="Cupredoxins - blue copper proteins"/>
    <property type="match status" value="1"/>
</dbReference>
<comment type="subcellular location">
    <subcellularLocation>
        <location evidence="1">Periplasm</location>
    </subcellularLocation>
</comment>
<dbReference type="InterPro" id="IPR002386">
    <property type="entry name" value="Amicyanin/Pseudoazurin"/>
</dbReference>
<keyword evidence="11" id="KW-1185">Reference proteome</keyword>
<evidence type="ECO:0000256" key="6">
    <source>
        <dbReference type="ARBA" id="ARBA00023008"/>
    </source>
</evidence>
<dbReference type="EMBL" id="PEIB01000001">
    <property type="protein sequence ID" value="RXJ74780.1"/>
    <property type="molecule type" value="Genomic_DNA"/>
</dbReference>
<evidence type="ECO:0000313" key="11">
    <source>
        <dbReference type="Proteomes" id="UP000290287"/>
    </source>
</evidence>
<proteinExistence type="predicted"/>
<evidence type="ECO:0000256" key="1">
    <source>
        <dbReference type="ARBA" id="ARBA00004418"/>
    </source>
</evidence>
<evidence type="ECO:0000256" key="3">
    <source>
        <dbReference type="ARBA" id="ARBA00022723"/>
    </source>
</evidence>
<name>A0A4Q0YU54_9GAMM</name>